<proteinExistence type="predicted"/>
<evidence type="ECO:0000313" key="1">
    <source>
        <dbReference type="EMBL" id="KAK1870101.1"/>
    </source>
</evidence>
<accession>A0ACC3CJG0</accession>
<dbReference type="Proteomes" id="UP000798662">
    <property type="component" value="Chromosome 3"/>
</dbReference>
<gene>
    <name evidence="1" type="ORF">I4F81_012563</name>
</gene>
<reference evidence="1" key="1">
    <citation type="submission" date="2019-11" db="EMBL/GenBank/DDBJ databases">
        <title>Nori genome reveals adaptations in red seaweeds to the harsh intertidal environment.</title>
        <authorList>
            <person name="Wang D."/>
            <person name="Mao Y."/>
        </authorList>
    </citation>
    <scope>NUCLEOTIDE SEQUENCE</scope>
    <source>
        <tissue evidence="1">Gametophyte</tissue>
    </source>
</reference>
<protein>
    <submittedName>
        <fullName evidence="1">Uncharacterized protein</fullName>
    </submittedName>
</protein>
<dbReference type="EMBL" id="CM020620">
    <property type="protein sequence ID" value="KAK1870101.1"/>
    <property type="molecule type" value="Genomic_DNA"/>
</dbReference>
<sequence>MALFPRLTAMTAAAAAATLLVAASAAAADGANYCGTTFDAAAASCARPCPAGVNSECGVGETCYAAVPCAAKWCGSTWAAASACRRPCPGNTDTECGPGEGCYSDVTCDGASSPPRAAPGTKWCGTSWEAASSSCRLACPGNTDTECGPGEGCYSDVVCGGAVTPPAAPGAGASGTNWCGSSWTAASASCSRACPGNTDTECGPGEGCYSDVACGGAPAAPAPGAPGAAEAVRLGYFASWSTGDPCWGFSDTSLRAVASRYTHLAWSFAAVGPDGRLVPATAGDPARWRAFNVAVKAAAPSLHTALAVGGWSFNDGATATRWSDMATSPAARAAFASSSVSALRAAGFDGLDIDWEFPAAADRGGRPADKANLVALVAGLRAAFDAASGRGGARLGLTIAIPASAFYDGGFDLPALARHVDWFNLMSYDLATGGDVTGAHTGMTRIRASVARVRAAGVPAAQIVLGTAAYGRTWTLADGRACAAAGGRACAVTGAGRPGGCSAEAGYLSDREIAAAAAAAGAAASSGVVDGSAWTILPGDQYVSHDTAATLGVKRAFAREARLRGTMVWSVDQVL</sequence>
<organism evidence="1 2">
    <name type="scientific">Pyropia yezoensis</name>
    <name type="common">Susabi-nori</name>
    <name type="synonym">Porphyra yezoensis</name>
    <dbReference type="NCBI Taxonomy" id="2788"/>
    <lineage>
        <taxon>Eukaryota</taxon>
        <taxon>Rhodophyta</taxon>
        <taxon>Bangiophyceae</taxon>
        <taxon>Bangiales</taxon>
        <taxon>Bangiaceae</taxon>
        <taxon>Pyropia</taxon>
    </lineage>
</organism>
<keyword evidence="2" id="KW-1185">Reference proteome</keyword>
<name>A0ACC3CJG0_PYRYE</name>
<evidence type="ECO:0000313" key="2">
    <source>
        <dbReference type="Proteomes" id="UP000798662"/>
    </source>
</evidence>
<comment type="caution">
    <text evidence="1">The sequence shown here is derived from an EMBL/GenBank/DDBJ whole genome shotgun (WGS) entry which is preliminary data.</text>
</comment>